<feature type="domain" description="Amidohydrolase 3" evidence="1">
    <location>
        <begin position="56"/>
        <end position="495"/>
    </location>
</feature>
<keyword evidence="3" id="KW-1185">Reference proteome</keyword>
<dbReference type="PANTHER" id="PTHR22642">
    <property type="entry name" value="IMIDAZOLONEPROPIONASE"/>
    <property type="match status" value="1"/>
</dbReference>
<proteinExistence type="predicted"/>
<dbReference type="Gene3D" id="3.10.310.70">
    <property type="match status" value="1"/>
</dbReference>
<organism evidence="2 3">
    <name type="scientific">Candidatus Enterococcus murrayae</name>
    <dbReference type="NCBI Taxonomy" id="2815321"/>
    <lineage>
        <taxon>Bacteria</taxon>
        <taxon>Bacillati</taxon>
        <taxon>Bacillota</taxon>
        <taxon>Bacilli</taxon>
        <taxon>Lactobacillales</taxon>
        <taxon>Enterococcaceae</taxon>
        <taxon>Enterococcus</taxon>
    </lineage>
</organism>
<dbReference type="EMBL" id="JAFLVR010000030">
    <property type="protein sequence ID" value="MBO0453202.1"/>
    <property type="molecule type" value="Genomic_DNA"/>
</dbReference>
<dbReference type="InterPro" id="IPR011059">
    <property type="entry name" value="Metal-dep_hydrolase_composite"/>
</dbReference>
<accession>A0ABS3HIA4</accession>
<gene>
    <name evidence="2" type="ORF">JZO85_13030</name>
</gene>
<comment type="caution">
    <text evidence="2">The sequence shown here is derived from an EMBL/GenBank/DDBJ whole genome shotgun (WGS) entry which is preliminary data.</text>
</comment>
<dbReference type="Proteomes" id="UP000664495">
    <property type="component" value="Unassembled WGS sequence"/>
</dbReference>
<evidence type="ECO:0000313" key="3">
    <source>
        <dbReference type="Proteomes" id="UP000664495"/>
    </source>
</evidence>
<evidence type="ECO:0000259" key="1">
    <source>
        <dbReference type="Pfam" id="PF07969"/>
    </source>
</evidence>
<dbReference type="SUPFAM" id="SSF51338">
    <property type="entry name" value="Composite domain of metallo-dependent hydrolases"/>
    <property type="match status" value="1"/>
</dbReference>
<dbReference type="InterPro" id="IPR013108">
    <property type="entry name" value="Amidohydro_3"/>
</dbReference>
<dbReference type="Pfam" id="PF07969">
    <property type="entry name" value="Amidohydro_3"/>
    <property type="match status" value="1"/>
</dbReference>
<reference evidence="2 3" key="1">
    <citation type="submission" date="2021-03" db="EMBL/GenBank/DDBJ databases">
        <title>Enterococcal diversity collection.</title>
        <authorList>
            <person name="Gilmore M.S."/>
            <person name="Schwartzman J."/>
            <person name="Van Tyne D."/>
            <person name="Martin M."/>
            <person name="Earl A.M."/>
            <person name="Manson A.L."/>
            <person name="Straub T."/>
            <person name="Salamzade R."/>
            <person name="Saavedra J."/>
            <person name="Lebreton F."/>
            <person name="Prichula J."/>
            <person name="Schaufler K."/>
            <person name="Gaca A."/>
            <person name="Sgardioli B."/>
            <person name="Wagenaar J."/>
            <person name="Strong T."/>
        </authorList>
    </citation>
    <scope>NUCLEOTIDE SEQUENCE [LARGE SCALE GENOMIC DNA]</scope>
    <source>
        <strain evidence="2 3">MJM16</strain>
    </source>
</reference>
<dbReference type="SUPFAM" id="SSF51556">
    <property type="entry name" value="Metallo-dependent hydrolases"/>
    <property type="match status" value="1"/>
</dbReference>
<name>A0ABS3HIA4_9ENTE</name>
<dbReference type="PANTHER" id="PTHR22642:SF2">
    <property type="entry name" value="PROTEIN LONG AFTER FAR-RED 3"/>
    <property type="match status" value="1"/>
</dbReference>
<sequence>MRKILRSKYIFDGENSPFKGYIAFEGDTIKEIEKDWSYQHLVDEHTNVLEYDDYFIMPGIHDNHVFFSGYLSMHAGIDLTEANSELEALEQIEAALEQAEDVPIYAYGWSPQAFGTLPTEESLNQLHYDGPITAIAKDRSYCWMNQQAKQRYGFDETETSAESRFRLIKEMLANEDLLQTVYQKFEQLLLSRGVVSIKEIVFDDAEFLKKINTRKLATHFYIQSVERPISTTLVEQYKAEDFPVKVAFGGVKIMVDGVVADETGDITGEYASGKKGPEIDYQFIANEVDKWNQKGIPCCLTTEGDRAGLKAAKMLSHFGKRLPKDVWNSISDLEMITQEMTQEMVEGRVVAEIYPQILGLNPSYQEAYMPEIIAGAEGAFFNYQLLRSADIQVTSGTDLPLFITNLPESIMRACFRRFPKGQETWQYEKGLSVLELLQSFTKNGFLVNGEERYGVLQPGKSATFAIFDRDLTQGDCEEVAAAETIMTYIDGSVVYEKVLP</sequence>
<dbReference type="InterPro" id="IPR032466">
    <property type="entry name" value="Metal_Hydrolase"/>
</dbReference>
<dbReference type="RefSeq" id="WP_207108977.1">
    <property type="nucleotide sequence ID" value="NZ_JAFLVR010000030.1"/>
</dbReference>
<dbReference type="Gene3D" id="3.20.20.140">
    <property type="entry name" value="Metal-dependent hydrolases"/>
    <property type="match status" value="1"/>
</dbReference>
<dbReference type="Gene3D" id="2.30.40.10">
    <property type="entry name" value="Urease, subunit C, domain 1"/>
    <property type="match status" value="1"/>
</dbReference>
<protein>
    <submittedName>
        <fullName evidence="2">Amidohydrolase family protein</fullName>
    </submittedName>
</protein>
<evidence type="ECO:0000313" key="2">
    <source>
        <dbReference type="EMBL" id="MBO0453202.1"/>
    </source>
</evidence>